<dbReference type="KEGG" id="sfr:Sfri_3746"/>
<name>Q07WP1_SHEFN</name>
<dbReference type="AlphaFoldDB" id="Q07WP1"/>
<dbReference type="RefSeq" id="WP_011639161.1">
    <property type="nucleotide sequence ID" value="NC_008345.1"/>
</dbReference>
<dbReference type="OrthoDB" id="6265335at2"/>
<protein>
    <recommendedName>
        <fullName evidence="4">MSHA biogenesis protein MshF</fullName>
    </recommendedName>
</protein>
<dbReference type="GeneID" id="41839102"/>
<accession>Q07WP1</accession>
<dbReference type="eggNOG" id="ENOG5033F6V">
    <property type="taxonomic scope" value="Bacteria"/>
</dbReference>
<evidence type="ECO:0000256" key="1">
    <source>
        <dbReference type="SAM" id="Phobius"/>
    </source>
</evidence>
<feature type="transmembrane region" description="Helical" evidence="1">
    <location>
        <begin position="14"/>
        <end position="36"/>
    </location>
</feature>
<keyword evidence="1" id="KW-0472">Membrane</keyword>
<dbReference type="HOGENOM" id="CLU_1617897_0_0_6"/>
<sequence length="192" mass="21293">MLSQQKADGDLLKVYGRVIAIVVVLTLLAIFGGRYVNTTSNIGGRGLEFEHNRFLNVLAMVHSQWLASGRPHKMQLSWHHMASNVASSKVSNDNAVLQDAASKIDAIDTDTDLVGTDNWISMSDQGWPTIDTNDVQGCEQLWGHLLATNVQELNIAVDYQSDENICRYHSGNEASLSYQLQTGRVIFLMSDR</sequence>
<evidence type="ECO:0008006" key="4">
    <source>
        <dbReference type="Google" id="ProtNLM"/>
    </source>
</evidence>
<dbReference type="STRING" id="318167.Sfri_3746"/>
<proteinExistence type="predicted"/>
<evidence type="ECO:0000313" key="2">
    <source>
        <dbReference type="EMBL" id="ABI73573.1"/>
    </source>
</evidence>
<evidence type="ECO:0000313" key="3">
    <source>
        <dbReference type="Proteomes" id="UP000000684"/>
    </source>
</evidence>
<keyword evidence="1" id="KW-0812">Transmembrane</keyword>
<reference evidence="2 3" key="1">
    <citation type="submission" date="2006-08" db="EMBL/GenBank/DDBJ databases">
        <title>Complete sequence of Shewanella frigidimarina NCIMB 400.</title>
        <authorList>
            <consortium name="US DOE Joint Genome Institute"/>
            <person name="Copeland A."/>
            <person name="Lucas S."/>
            <person name="Lapidus A."/>
            <person name="Barry K."/>
            <person name="Detter J.C."/>
            <person name="Glavina del Rio T."/>
            <person name="Hammon N."/>
            <person name="Israni S."/>
            <person name="Dalin E."/>
            <person name="Tice H."/>
            <person name="Pitluck S."/>
            <person name="Fredrickson J.K."/>
            <person name="Kolker E."/>
            <person name="McCuel L.A."/>
            <person name="DiChristina T."/>
            <person name="Nealson K.H."/>
            <person name="Newman D."/>
            <person name="Tiedje J.M."/>
            <person name="Zhou J."/>
            <person name="Romine M.F."/>
            <person name="Culley D.E."/>
            <person name="Serres M."/>
            <person name="Chertkov O."/>
            <person name="Brettin T."/>
            <person name="Bruce D."/>
            <person name="Han C."/>
            <person name="Tapia R."/>
            <person name="Gilna P."/>
            <person name="Schmutz J."/>
            <person name="Larimer F."/>
            <person name="Land M."/>
            <person name="Hauser L."/>
            <person name="Kyrpides N."/>
            <person name="Mikhailova N."/>
            <person name="Richardson P."/>
        </authorList>
    </citation>
    <scope>NUCLEOTIDE SEQUENCE [LARGE SCALE GENOMIC DNA]</scope>
    <source>
        <strain evidence="2 3">NCIMB 400</strain>
    </source>
</reference>
<gene>
    <name evidence="2" type="ordered locus">Sfri_3746</name>
</gene>
<organism evidence="2 3">
    <name type="scientific">Shewanella frigidimarina (strain NCIMB 400)</name>
    <dbReference type="NCBI Taxonomy" id="318167"/>
    <lineage>
        <taxon>Bacteria</taxon>
        <taxon>Pseudomonadati</taxon>
        <taxon>Pseudomonadota</taxon>
        <taxon>Gammaproteobacteria</taxon>
        <taxon>Alteromonadales</taxon>
        <taxon>Shewanellaceae</taxon>
        <taxon>Shewanella</taxon>
    </lineage>
</organism>
<dbReference type="Proteomes" id="UP000000684">
    <property type="component" value="Chromosome"/>
</dbReference>
<keyword evidence="1" id="KW-1133">Transmembrane helix</keyword>
<keyword evidence="3" id="KW-1185">Reference proteome</keyword>
<dbReference type="EMBL" id="CP000447">
    <property type="protein sequence ID" value="ABI73573.1"/>
    <property type="molecule type" value="Genomic_DNA"/>
</dbReference>